<evidence type="ECO:0000313" key="3">
    <source>
        <dbReference type="EMBL" id="OKH92781.1"/>
    </source>
</evidence>
<dbReference type="STRING" id="1048205.AB852_23495"/>
<dbReference type="Gene3D" id="3.30.9.10">
    <property type="entry name" value="D-Amino Acid Oxidase, subunit A, domain 2"/>
    <property type="match status" value="1"/>
</dbReference>
<dbReference type="GO" id="GO:0016491">
    <property type="term" value="F:oxidoreductase activity"/>
    <property type="evidence" value="ECO:0007669"/>
    <property type="project" value="UniProtKB-KW"/>
</dbReference>
<feature type="domain" description="FAD dependent oxidoreductase" evidence="2">
    <location>
        <begin position="3"/>
        <end position="328"/>
    </location>
</feature>
<dbReference type="InterPro" id="IPR006076">
    <property type="entry name" value="FAD-dep_OxRdtase"/>
</dbReference>
<evidence type="ECO:0000313" key="4">
    <source>
        <dbReference type="Proteomes" id="UP000186455"/>
    </source>
</evidence>
<name>A0A1Q4V4P0_9ACTN</name>
<dbReference type="Pfam" id="PF01266">
    <property type="entry name" value="DAO"/>
    <property type="match status" value="1"/>
</dbReference>
<dbReference type="PANTHER" id="PTHR13847:SF289">
    <property type="entry name" value="GLYCINE OXIDASE"/>
    <property type="match status" value="1"/>
</dbReference>
<protein>
    <submittedName>
        <fullName evidence="3">FAD-dependent oxidoreductase</fullName>
    </submittedName>
</protein>
<dbReference type="SUPFAM" id="SSF54373">
    <property type="entry name" value="FAD-linked reductases, C-terminal domain"/>
    <property type="match status" value="1"/>
</dbReference>
<gene>
    <name evidence="3" type="ORF">AB852_23495</name>
</gene>
<dbReference type="InterPro" id="IPR036188">
    <property type="entry name" value="FAD/NAD-bd_sf"/>
</dbReference>
<dbReference type="Proteomes" id="UP000186455">
    <property type="component" value="Unassembled WGS sequence"/>
</dbReference>
<dbReference type="PANTHER" id="PTHR13847">
    <property type="entry name" value="SARCOSINE DEHYDROGENASE-RELATED"/>
    <property type="match status" value="1"/>
</dbReference>
<dbReference type="AlphaFoldDB" id="A0A1Q4V4P0"/>
<comment type="caution">
    <text evidence="3">The sequence shown here is derived from an EMBL/GenBank/DDBJ whole genome shotgun (WGS) entry which is preliminary data.</text>
</comment>
<dbReference type="EMBL" id="LFBV01000006">
    <property type="protein sequence ID" value="OKH92781.1"/>
    <property type="molecule type" value="Genomic_DNA"/>
</dbReference>
<reference evidence="3 4" key="1">
    <citation type="submission" date="2015-06" db="EMBL/GenBank/DDBJ databases">
        <title>Cloning and characterization of the uncialamcin biosynthetic gene cluster.</title>
        <authorList>
            <person name="Yan X."/>
            <person name="Huang T."/>
            <person name="Ge H."/>
            <person name="Shen B."/>
        </authorList>
    </citation>
    <scope>NUCLEOTIDE SEQUENCE [LARGE SCALE GENOMIC DNA]</scope>
    <source>
        <strain evidence="3 4">DCA2648</strain>
    </source>
</reference>
<organism evidence="3 4">
    <name type="scientific">Streptomyces uncialis</name>
    <dbReference type="NCBI Taxonomy" id="1048205"/>
    <lineage>
        <taxon>Bacteria</taxon>
        <taxon>Bacillati</taxon>
        <taxon>Actinomycetota</taxon>
        <taxon>Actinomycetes</taxon>
        <taxon>Kitasatosporales</taxon>
        <taxon>Streptomycetaceae</taxon>
        <taxon>Streptomyces</taxon>
    </lineage>
</organism>
<proteinExistence type="predicted"/>
<keyword evidence="4" id="KW-1185">Reference proteome</keyword>
<dbReference type="GO" id="GO:0005737">
    <property type="term" value="C:cytoplasm"/>
    <property type="evidence" value="ECO:0007669"/>
    <property type="project" value="TreeGrafter"/>
</dbReference>
<dbReference type="Gene3D" id="3.50.50.60">
    <property type="entry name" value="FAD/NAD(P)-binding domain"/>
    <property type="match status" value="1"/>
</dbReference>
<sequence length="361" mass="37476">MLVGGGIVGACLAEELAGTGASVAVLDAGTEAGRATRQAAGVAVPSLRYLGRPELYRWLCEGRARLDEDIRRLEPEHGPFSVARPILRALRASDAEAHAGRLDLLADAKWVGAEDLPGVAPGMKLPAERRYLLDPGGLMVDGARYLAAVRARCDAAGVSWHQDTEVRALTEHTGYAVAATSRGSFRADRVVVTAGAWSGGPLAPSLPVFPQRGQLVVLKPAAEVPLIFSSAFYLAPGVDGGVIVGATEEDAGFDESMTAAGVARLLMFAVSAVPGLSGATPCELRAGLRPATRGGEPLLGRIPDRSRTYVAAGHAGHGLLSARLSARGMSAGLVRDAWEEIPESMCPAVALAAGNDQEGHR</sequence>
<keyword evidence="1" id="KW-0560">Oxidoreductase</keyword>
<accession>A0A1Q4V4P0</accession>
<evidence type="ECO:0000259" key="2">
    <source>
        <dbReference type="Pfam" id="PF01266"/>
    </source>
</evidence>
<evidence type="ECO:0000256" key="1">
    <source>
        <dbReference type="ARBA" id="ARBA00023002"/>
    </source>
</evidence>
<dbReference type="SUPFAM" id="SSF51971">
    <property type="entry name" value="Nucleotide-binding domain"/>
    <property type="match status" value="1"/>
</dbReference>